<accession>A0A0P0F539</accession>
<dbReference type="GeneID" id="60926750"/>
<dbReference type="InterPro" id="IPR003748">
    <property type="entry name" value="DUF169"/>
</dbReference>
<dbReference type="RefSeq" id="WP_011107443.1">
    <property type="nucleotide sequence ID" value="NZ_BAABXH010000002.1"/>
</dbReference>
<dbReference type="Pfam" id="PF02596">
    <property type="entry name" value="DUF169"/>
    <property type="match status" value="1"/>
</dbReference>
<evidence type="ECO:0000313" key="5">
    <source>
        <dbReference type="Proteomes" id="UP000284785"/>
    </source>
</evidence>
<reference evidence="6 7" key="2">
    <citation type="journal article" date="2019" name="Nat. Med.">
        <title>A library of human gut bacterial isolates paired with longitudinal multiomics data enables mechanistic microbiome research.</title>
        <authorList>
            <person name="Poyet M."/>
            <person name="Groussin M."/>
            <person name="Gibbons S.M."/>
            <person name="Avila-Pacheco J."/>
            <person name="Jiang X."/>
            <person name="Kearney S.M."/>
            <person name="Perrotta A.R."/>
            <person name="Berdy B."/>
            <person name="Zhao S."/>
            <person name="Lieberman T.D."/>
            <person name="Swanson P.K."/>
            <person name="Smith M."/>
            <person name="Roesemann S."/>
            <person name="Alexander J.E."/>
            <person name="Rich S.A."/>
            <person name="Livny J."/>
            <person name="Vlamakis H."/>
            <person name="Clish C."/>
            <person name="Bullock K."/>
            <person name="Deik A."/>
            <person name="Scott J."/>
            <person name="Pierce K.A."/>
            <person name="Xavier R.J."/>
            <person name="Alm E.J."/>
        </authorList>
    </citation>
    <scope>NUCLEOTIDE SEQUENCE [LARGE SCALE GENOMIC DNA]</scope>
    <source>
        <strain evidence="2 6">BIOML-A162</strain>
        <strain evidence="1 7">BIOML-A188</strain>
    </source>
</reference>
<dbReference type="DNASU" id="1074483"/>
<dbReference type="Proteomes" id="UP000284785">
    <property type="component" value="Unassembled WGS sequence"/>
</dbReference>
<proteinExistence type="predicted"/>
<dbReference type="AlphaFoldDB" id="A0A0P0F539"/>
<evidence type="ECO:0000313" key="4">
    <source>
        <dbReference type="EMBL" id="RHD90380.1"/>
    </source>
</evidence>
<dbReference type="Proteomes" id="UP000440614">
    <property type="component" value="Unassembled WGS sequence"/>
</dbReference>
<evidence type="ECO:0000313" key="7">
    <source>
        <dbReference type="Proteomes" id="UP000440614"/>
    </source>
</evidence>
<dbReference type="EMBL" id="JAQNVG010000004">
    <property type="protein sequence ID" value="MDC2234724.1"/>
    <property type="molecule type" value="Genomic_DNA"/>
</dbReference>
<evidence type="ECO:0000313" key="3">
    <source>
        <dbReference type="EMBL" id="MDC2234724.1"/>
    </source>
</evidence>
<gene>
    <name evidence="4" type="ORF">DW780_05225</name>
    <name evidence="2" type="ORF">GAN91_14890</name>
    <name evidence="1" type="ORF">GAO51_12385</name>
    <name evidence="3" type="ORF">PO127_03040</name>
</gene>
<dbReference type="KEGG" id="btho:Btheta7330_02404"/>
<sequence>MEIKKFIENYREAFGEYAELPIVFWYSDILENETGKVNGCFFKSMSKVRGGNTISLNAETIGCGGGKFYTGFTDMPEHVPTFVSLKERYKQTPEMVKSFIEQLGVPRAEKEYLHFARIDKVETFDHLEGILFLANPDILSGLTTWAFFDNNKEDTVISTFGSGCSSVVTQTILENRKGGYRTFIGFFDPSVRPYFEADILSYTIPMSRFKVMYETMRSSCLFDTHAWGKIRERNHNSYKE</sequence>
<dbReference type="EMBL" id="WCSY01000011">
    <property type="protein sequence ID" value="KAB4312148.1"/>
    <property type="molecule type" value="Genomic_DNA"/>
</dbReference>
<dbReference type="Proteomes" id="UP000436858">
    <property type="component" value="Unassembled WGS sequence"/>
</dbReference>
<evidence type="ECO:0000313" key="6">
    <source>
        <dbReference type="Proteomes" id="UP000436858"/>
    </source>
</evidence>
<dbReference type="EMBL" id="QSJP01000003">
    <property type="protein sequence ID" value="RHD90380.1"/>
    <property type="molecule type" value="Genomic_DNA"/>
</dbReference>
<name>A0A0P0F539_BACT4</name>
<dbReference type="EMBL" id="WCRY01000013">
    <property type="protein sequence ID" value="KAB4480889.1"/>
    <property type="molecule type" value="Genomic_DNA"/>
</dbReference>
<dbReference type="Proteomes" id="UP001217776">
    <property type="component" value="Unassembled WGS sequence"/>
</dbReference>
<evidence type="ECO:0000313" key="1">
    <source>
        <dbReference type="EMBL" id="KAB4312148.1"/>
    </source>
</evidence>
<reference evidence="4 5" key="1">
    <citation type="submission" date="2018-08" db="EMBL/GenBank/DDBJ databases">
        <title>A genome reference for cultivated species of the human gut microbiota.</title>
        <authorList>
            <person name="Zou Y."/>
            <person name="Xue W."/>
            <person name="Luo G."/>
        </authorList>
    </citation>
    <scope>NUCLEOTIDE SEQUENCE [LARGE SCALE GENOMIC DNA]</scope>
    <source>
        <strain evidence="4 5">AM30-26</strain>
    </source>
</reference>
<comment type="caution">
    <text evidence="4">The sequence shown here is derived from an EMBL/GenBank/DDBJ whole genome shotgun (WGS) entry which is preliminary data.</text>
</comment>
<organism evidence="4 5">
    <name type="scientific">Bacteroides thetaiotaomicron</name>
    <dbReference type="NCBI Taxonomy" id="818"/>
    <lineage>
        <taxon>Bacteria</taxon>
        <taxon>Pseudomonadati</taxon>
        <taxon>Bacteroidota</taxon>
        <taxon>Bacteroidia</taxon>
        <taxon>Bacteroidales</taxon>
        <taxon>Bacteroidaceae</taxon>
        <taxon>Bacteroides</taxon>
    </lineage>
</organism>
<protein>
    <submittedName>
        <fullName evidence="1">DUF169 domain-containing protein</fullName>
    </submittedName>
</protein>
<dbReference type="OMA" id="THAWGKI"/>
<evidence type="ECO:0000313" key="2">
    <source>
        <dbReference type="EMBL" id="KAB4480889.1"/>
    </source>
</evidence>
<reference evidence="3" key="3">
    <citation type="submission" date="2022-10" db="EMBL/GenBank/DDBJ databases">
        <title>Human gut microbiome strain richness.</title>
        <authorList>
            <person name="Chen-Liaw A."/>
        </authorList>
    </citation>
    <scope>NUCLEOTIDE SEQUENCE</scope>
    <source>
        <strain evidence="3">1001283st1_A3_1001283B150304_161114</strain>
    </source>
</reference>